<reference evidence="1 2" key="1">
    <citation type="submission" date="2019-03" db="EMBL/GenBank/DDBJ databases">
        <title>Bradyrhizobium strains diversity isolated from Chamaecrista fasciculata.</title>
        <authorList>
            <person name="Urquiaga M.C.O."/>
            <person name="Hungria M."/>
            <person name="Delamuta J.R.M."/>
        </authorList>
    </citation>
    <scope>NUCLEOTIDE SEQUENCE [LARGE SCALE GENOMIC DNA]</scope>
    <source>
        <strain evidence="1 2">CNPSo 3424</strain>
    </source>
</reference>
<proteinExistence type="predicted"/>
<organism evidence="1 2">
    <name type="scientific">Bradyrhizobium frederickii</name>
    <dbReference type="NCBI Taxonomy" id="2560054"/>
    <lineage>
        <taxon>Bacteria</taxon>
        <taxon>Pseudomonadati</taxon>
        <taxon>Pseudomonadota</taxon>
        <taxon>Alphaproteobacteria</taxon>
        <taxon>Hyphomicrobiales</taxon>
        <taxon>Nitrobacteraceae</taxon>
        <taxon>Bradyrhizobium</taxon>
    </lineage>
</organism>
<protein>
    <submittedName>
        <fullName evidence="1">Uncharacterized protein</fullName>
    </submittedName>
</protein>
<evidence type="ECO:0000313" key="1">
    <source>
        <dbReference type="EMBL" id="TFV39403.1"/>
    </source>
</evidence>
<accession>A0A4Y9LBR8</accession>
<dbReference type="EMBL" id="SPQU01000005">
    <property type="protein sequence ID" value="TFV39403.1"/>
    <property type="molecule type" value="Genomic_DNA"/>
</dbReference>
<evidence type="ECO:0000313" key="2">
    <source>
        <dbReference type="Proteomes" id="UP000298225"/>
    </source>
</evidence>
<sequence>MTVIFPHPDDEQVEPFLAPFGRMMFGYGRAMIALREVAEAVLGSEEKAVDFMRGVKSSNMVEKFRDLCAQTFEDGQLNELLKHIETLSSLYQRRNIIVHGEWWFNVFEDDALSVRDWDRKAGEPIHDETITPETLDQLAIEFDDVSQDIDVFSYRPKVQAGRG</sequence>
<name>A0A4Y9LBR8_9BRAD</name>
<dbReference type="OrthoDB" id="8005698at2"/>
<comment type="caution">
    <text evidence="1">The sequence shown here is derived from an EMBL/GenBank/DDBJ whole genome shotgun (WGS) entry which is preliminary data.</text>
</comment>
<dbReference type="RefSeq" id="WP_135169263.1">
    <property type="nucleotide sequence ID" value="NZ_SPQU01000005.1"/>
</dbReference>
<dbReference type="AlphaFoldDB" id="A0A4Y9LBR8"/>
<keyword evidence="2" id="KW-1185">Reference proteome</keyword>
<dbReference type="Proteomes" id="UP000298225">
    <property type="component" value="Unassembled WGS sequence"/>
</dbReference>
<gene>
    <name evidence="1" type="ORF">E4K66_13440</name>
</gene>